<proteinExistence type="predicted"/>
<accession>A0ABV6Z308</accession>
<keyword evidence="2" id="KW-0449">Lipoprotein</keyword>
<name>A0ABV6Z308_UNCC1</name>
<feature type="signal peptide" evidence="1">
    <location>
        <begin position="1"/>
        <end position="26"/>
    </location>
</feature>
<feature type="chain" id="PRO_5047145246" evidence="1">
    <location>
        <begin position="27"/>
        <end position="245"/>
    </location>
</feature>
<sequence>MIKVMKHLFWIMICLLPLASLTFVLAADSEQEKIAEILSKVKSEYEAVKTLKTEFQQESFQSILQETRLENGWLAIQKPEKMVWKYKEPTQKTALLDGTYVWLYNAADHHLYREKYDQFAQNMFYQLISGNIVLDKEFQVSFWKGEQKDNQKVKEQLKLVPITTHRTISHIVVTIAEASFFISQTTVYDHYGNKTTCSFSNYSINPQLEDDVFRLTIPEKVIFTDFTGHKLETAELKNSPTLKLE</sequence>
<evidence type="ECO:0000313" key="3">
    <source>
        <dbReference type="Proteomes" id="UP001594351"/>
    </source>
</evidence>
<keyword evidence="1" id="KW-0732">Signal</keyword>
<dbReference type="EMBL" id="JBHPBY010000370">
    <property type="protein sequence ID" value="MFC1852815.1"/>
    <property type="molecule type" value="Genomic_DNA"/>
</dbReference>
<reference evidence="2 3" key="1">
    <citation type="submission" date="2024-09" db="EMBL/GenBank/DDBJ databases">
        <title>Laminarin stimulates single cell rates of sulfate reduction while oxygen inhibits transcriptomic activity in coastal marine sediment.</title>
        <authorList>
            <person name="Lindsay M."/>
            <person name="Orcutt B."/>
            <person name="Emerson D."/>
            <person name="Stepanauskas R."/>
            <person name="D'Angelo T."/>
        </authorList>
    </citation>
    <scope>NUCLEOTIDE SEQUENCE [LARGE SCALE GENOMIC DNA]</scope>
    <source>
        <strain evidence="2">SAG AM-311-K15</strain>
    </source>
</reference>
<dbReference type="CDD" id="cd16325">
    <property type="entry name" value="LolA"/>
    <property type="match status" value="1"/>
</dbReference>
<gene>
    <name evidence="2" type="ORF">ACFL27_21670</name>
</gene>
<dbReference type="InterPro" id="IPR029046">
    <property type="entry name" value="LolA/LolB/LppX"/>
</dbReference>
<comment type="caution">
    <text evidence="2">The sequence shown here is derived from an EMBL/GenBank/DDBJ whole genome shotgun (WGS) entry which is preliminary data.</text>
</comment>
<evidence type="ECO:0000256" key="1">
    <source>
        <dbReference type="SAM" id="SignalP"/>
    </source>
</evidence>
<evidence type="ECO:0000313" key="2">
    <source>
        <dbReference type="EMBL" id="MFC1852815.1"/>
    </source>
</evidence>
<dbReference type="PANTHER" id="PTHR35869:SF1">
    <property type="entry name" value="OUTER-MEMBRANE LIPOPROTEIN CARRIER PROTEIN"/>
    <property type="match status" value="1"/>
</dbReference>
<organism evidence="2 3">
    <name type="scientific">candidate division CSSED10-310 bacterium</name>
    <dbReference type="NCBI Taxonomy" id="2855610"/>
    <lineage>
        <taxon>Bacteria</taxon>
        <taxon>Bacteria division CSSED10-310</taxon>
    </lineage>
</organism>
<dbReference type="PANTHER" id="PTHR35869">
    <property type="entry name" value="OUTER-MEMBRANE LIPOPROTEIN CARRIER PROTEIN"/>
    <property type="match status" value="1"/>
</dbReference>
<dbReference type="Pfam" id="PF03548">
    <property type="entry name" value="LolA"/>
    <property type="match status" value="1"/>
</dbReference>
<protein>
    <submittedName>
        <fullName evidence="2">Outer membrane lipoprotein carrier protein LolA</fullName>
    </submittedName>
</protein>
<dbReference type="Proteomes" id="UP001594351">
    <property type="component" value="Unassembled WGS sequence"/>
</dbReference>
<keyword evidence="3" id="KW-1185">Reference proteome</keyword>
<dbReference type="Gene3D" id="2.50.20.10">
    <property type="entry name" value="Lipoprotein localisation LolA/LolB/LppX"/>
    <property type="match status" value="1"/>
</dbReference>
<dbReference type="InterPro" id="IPR004564">
    <property type="entry name" value="OM_lipoprot_carrier_LolA-like"/>
</dbReference>
<dbReference type="SUPFAM" id="SSF89392">
    <property type="entry name" value="Prokaryotic lipoproteins and lipoprotein localization factors"/>
    <property type="match status" value="1"/>
</dbReference>